<reference evidence="2 3" key="1">
    <citation type="submission" date="2018-10" db="EMBL/GenBank/DDBJ databases">
        <title>Butyricimonas faecalis sp. nov., isolated from human faeces and emended description of the genus Butyricimonas.</title>
        <authorList>
            <person name="Le Roy T."/>
            <person name="Van der Smissen P."/>
            <person name="Paquot A."/>
            <person name="Delzenne N."/>
            <person name="Muccioli G."/>
            <person name="Collet J.-F."/>
            <person name="Cani P.D."/>
        </authorList>
    </citation>
    <scope>NUCLEOTIDE SEQUENCE [LARGE SCALE GENOMIC DNA]</scope>
    <source>
        <strain evidence="2 3">H184</strain>
    </source>
</reference>
<proteinExistence type="predicted"/>
<dbReference type="RefSeq" id="WP_106624354.1">
    <property type="nucleotide sequence ID" value="NZ_CP032819.1"/>
</dbReference>
<dbReference type="EMBL" id="CP032819">
    <property type="protein sequence ID" value="AZS28215.1"/>
    <property type="molecule type" value="Genomic_DNA"/>
</dbReference>
<dbReference type="KEGG" id="buy:D8S85_00705"/>
<evidence type="ECO:0000259" key="1">
    <source>
        <dbReference type="Pfam" id="PF14062"/>
    </source>
</evidence>
<dbReference type="OrthoDB" id="4827574at2"/>
<dbReference type="Proteomes" id="UP000270673">
    <property type="component" value="Chromosome"/>
</dbReference>
<evidence type="ECO:0000313" key="2">
    <source>
        <dbReference type="EMBL" id="AZS28215.1"/>
    </source>
</evidence>
<evidence type="ECO:0000313" key="3">
    <source>
        <dbReference type="Proteomes" id="UP000270673"/>
    </source>
</evidence>
<accession>A0A3Q9ILC1</accession>
<organism evidence="2 3">
    <name type="scientific">Butyricimonas faecalis</name>
    <dbReference type="NCBI Taxonomy" id="2093856"/>
    <lineage>
        <taxon>Bacteria</taxon>
        <taxon>Pseudomonadati</taxon>
        <taxon>Bacteroidota</taxon>
        <taxon>Bacteroidia</taxon>
        <taxon>Bacteroidales</taxon>
        <taxon>Odoribacteraceae</taxon>
        <taxon>Butyricimonas</taxon>
    </lineage>
</organism>
<protein>
    <submittedName>
        <fullName evidence="2">DUF4253 domain-containing protein</fullName>
    </submittedName>
</protein>
<keyword evidence="3" id="KW-1185">Reference proteome</keyword>
<dbReference type="AlphaFoldDB" id="A0A3Q9ILC1"/>
<gene>
    <name evidence="2" type="ORF">D8S85_00705</name>
</gene>
<feature type="domain" description="DUF4253" evidence="1">
    <location>
        <begin position="15"/>
        <end position="76"/>
    </location>
</feature>
<dbReference type="InterPro" id="IPR025349">
    <property type="entry name" value="DUF4253"/>
</dbReference>
<sequence>MEFCYNWIGLYVCIYGACIAYISNDVIEYYLSSPVTGDTMSIAEEHLGYSEDILQGNNLTSLASQLKKSSIWYFWWN</sequence>
<dbReference type="Pfam" id="PF14062">
    <property type="entry name" value="DUF4253"/>
    <property type="match status" value="1"/>
</dbReference>
<name>A0A3Q9ILC1_9BACT</name>